<comment type="caution">
    <text evidence="2">The sequence shown here is derived from an EMBL/GenBank/DDBJ whole genome shotgun (WGS) entry which is preliminary data.</text>
</comment>
<feature type="transmembrane region" description="Helical" evidence="1">
    <location>
        <begin position="12"/>
        <end position="30"/>
    </location>
</feature>
<keyword evidence="3" id="KW-1185">Reference proteome</keyword>
<feature type="transmembrane region" description="Helical" evidence="1">
    <location>
        <begin position="67"/>
        <end position="84"/>
    </location>
</feature>
<gene>
    <name evidence="2" type="ORF">COC42_08805</name>
</gene>
<dbReference type="AlphaFoldDB" id="A0A2A4B9L7"/>
<evidence type="ECO:0000313" key="2">
    <source>
        <dbReference type="EMBL" id="PCD04356.1"/>
    </source>
</evidence>
<evidence type="ECO:0000256" key="1">
    <source>
        <dbReference type="SAM" id="Phobius"/>
    </source>
</evidence>
<evidence type="ECO:0008006" key="4">
    <source>
        <dbReference type="Google" id="ProtNLM"/>
    </source>
</evidence>
<proteinExistence type="predicted"/>
<feature type="transmembrane region" description="Helical" evidence="1">
    <location>
        <begin position="36"/>
        <end position="55"/>
    </location>
</feature>
<organism evidence="2 3">
    <name type="scientific">Sphingomonas spermidinifaciens</name>
    <dbReference type="NCBI Taxonomy" id="1141889"/>
    <lineage>
        <taxon>Bacteria</taxon>
        <taxon>Pseudomonadati</taxon>
        <taxon>Pseudomonadota</taxon>
        <taxon>Alphaproteobacteria</taxon>
        <taxon>Sphingomonadales</taxon>
        <taxon>Sphingomonadaceae</taxon>
        <taxon>Sphingomonas</taxon>
    </lineage>
</organism>
<keyword evidence="1" id="KW-1133">Transmembrane helix</keyword>
<dbReference type="RefSeq" id="WP_096342751.1">
    <property type="nucleotide sequence ID" value="NZ_NWMW01000001.1"/>
</dbReference>
<protein>
    <recommendedName>
        <fullName evidence="4">TrkH family potassium uptake protein</fullName>
    </recommendedName>
</protein>
<name>A0A2A4B9L7_9SPHN</name>
<sequence length="91" mass="9720">MTLTHDHRWRALLWGALGGLFLLPVLAMMLTSEVRWTAFDFVAAAVLLGGLGLAIELAIRFGETRRARVLLSLAAVAGVATVWADGAVGVF</sequence>
<evidence type="ECO:0000313" key="3">
    <source>
        <dbReference type="Proteomes" id="UP000218366"/>
    </source>
</evidence>
<dbReference type="Proteomes" id="UP000218366">
    <property type="component" value="Unassembled WGS sequence"/>
</dbReference>
<keyword evidence="1" id="KW-0812">Transmembrane</keyword>
<dbReference type="EMBL" id="NWMW01000001">
    <property type="protein sequence ID" value="PCD04356.1"/>
    <property type="molecule type" value="Genomic_DNA"/>
</dbReference>
<keyword evidence="1" id="KW-0472">Membrane</keyword>
<reference evidence="2 3" key="1">
    <citation type="submission" date="2017-09" db="EMBL/GenBank/DDBJ databases">
        <title>Sphingomonas spermidinifaciens 9NM-10, whole genome shotgun sequence.</title>
        <authorList>
            <person name="Feng G."/>
            <person name="Zhu H."/>
        </authorList>
    </citation>
    <scope>NUCLEOTIDE SEQUENCE [LARGE SCALE GENOMIC DNA]</scope>
    <source>
        <strain evidence="2 3">9NM-10</strain>
    </source>
</reference>
<accession>A0A2A4B9L7</accession>